<evidence type="ECO:0000313" key="1">
    <source>
        <dbReference type="EMBL" id="QJA65040.1"/>
    </source>
</evidence>
<gene>
    <name evidence="1" type="ORF">MM415B00446_0064</name>
</gene>
<protein>
    <submittedName>
        <fullName evidence="1">Uncharacterized protein</fullName>
    </submittedName>
</protein>
<name>A0A6M3J5A6_9ZZZZ</name>
<organism evidence="1">
    <name type="scientific">viral metagenome</name>
    <dbReference type="NCBI Taxonomy" id="1070528"/>
    <lineage>
        <taxon>unclassified sequences</taxon>
        <taxon>metagenomes</taxon>
        <taxon>organismal metagenomes</taxon>
    </lineage>
</organism>
<reference evidence="1" key="1">
    <citation type="submission" date="2020-03" db="EMBL/GenBank/DDBJ databases">
        <title>The deep terrestrial virosphere.</title>
        <authorList>
            <person name="Holmfeldt K."/>
            <person name="Nilsson E."/>
            <person name="Simone D."/>
            <person name="Lopez-Fernandez M."/>
            <person name="Wu X."/>
            <person name="de Brujin I."/>
            <person name="Lundin D."/>
            <person name="Andersson A."/>
            <person name="Bertilsson S."/>
            <person name="Dopson M."/>
        </authorList>
    </citation>
    <scope>NUCLEOTIDE SEQUENCE</scope>
    <source>
        <strain evidence="1">MM415B00446</strain>
    </source>
</reference>
<accession>A0A6M3J5A6</accession>
<sequence>MEAIESLARTMHWLEMTINQGKMVSDWEEQPETVKRKWGKDAKAVNKLAKRNM</sequence>
<dbReference type="AlphaFoldDB" id="A0A6M3J5A6"/>
<proteinExistence type="predicted"/>
<dbReference type="EMBL" id="MT141530">
    <property type="protein sequence ID" value="QJA65040.1"/>
    <property type="molecule type" value="Genomic_DNA"/>
</dbReference>